<dbReference type="EMBL" id="JAFBFH010000004">
    <property type="protein sequence ID" value="MBM7713835.1"/>
    <property type="molecule type" value="Genomic_DNA"/>
</dbReference>
<feature type="transmembrane region" description="Helical" evidence="1">
    <location>
        <begin position="12"/>
        <end position="29"/>
    </location>
</feature>
<evidence type="ECO:0000256" key="1">
    <source>
        <dbReference type="SAM" id="Phobius"/>
    </source>
</evidence>
<evidence type="ECO:0000313" key="2">
    <source>
        <dbReference type="EMBL" id="MBM7713835.1"/>
    </source>
</evidence>
<keyword evidence="1" id="KW-1133">Transmembrane helix</keyword>
<dbReference type="Proteomes" id="UP000823485">
    <property type="component" value="Unassembled WGS sequence"/>
</dbReference>
<keyword evidence="1" id="KW-0812">Transmembrane</keyword>
<sequence length="346" mass="39322">MTAVQRDRRFYVLLFLLFLVLGVNTFLYRSPITPLVLSADANWVVIGSLIDLAIVAPLLILFLKRGKKITVKSFVMWMVLGVVLARFLIPSVYFEPFTYLPIAAIGLEAVILLAELGLVVLLAWRLPGIIRWIKAHGESPLFLLPAAVEKRVGSHVLLRIVAHEIIVFFYAFASWKKHPPKGESYFTLHQKSSLIAVYIMLIHAVVIETIGIHWLIHGKSPVISVILLILNIYTVIYFIGEIQAVRLNPLSVKDKKLYVSLGMGKRMVIPFAEMEKIHWGKEAAEFNLKSKELITFIAKDFEEVPPHCVIEFRKPLEASMLYGLKKTYTKAAIRLDEPERFKSLFS</sequence>
<accession>A0ABS2R374</accession>
<proteinExistence type="predicted"/>
<protein>
    <recommendedName>
        <fullName evidence="4">Beta-carotene 15,15'-monooxygenase</fullName>
    </recommendedName>
</protein>
<evidence type="ECO:0008006" key="4">
    <source>
        <dbReference type="Google" id="ProtNLM"/>
    </source>
</evidence>
<name>A0ABS2R374_9BACI</name>
<reference evidence="2 3" key="1">
    <citation type="submission" date="2021-01" db="EMBL/GenBank/DDBJ databases">
        <title>Genomic Encyclopedia of Type Strains, Phase IV (KMG-IV): sequencing the most valuable type-strain genomes for metagenomic binning, comparative biology and taxonomic classification.</title>
        <authorList>
            <person name="Goeker M."/>
        </authorList>
    </citation>
    <scope>NUCLEOTIDE SEQUENCE [LARGE SCALE GENOMIC DNA]</scope>
    <source>
        <strain evidence="2 3">DSM 105453</strain>
    </source>
</reference>
<keyword evidence="1" id="KW-0472">Membrane</keyword>
<keyword evidence="3" id="KW-1185">Reference proteome</keyword>
<gene>
    <name evidence="2" type="ORF">JOC94_000805</name>
</gene>
<feature type="transmembrane region" description="Helical" evidence="1">
    <location>
        <begin position="222"/>
        <end position="240"/>
    </location>
</feature>
<evidence type="ECO:0000313" key="3">
    <source>
        <dbReference type="Proteomes" id="UP000823485"/>
    </source>
</evidence>
<organism evidence="2 3">
    <name type="scientific">Siminovitchia thermophila</name>
    <dbReference type="NCBI Taxonomy" id="1245522"/>
    <lineage>
        <taxon>Bacteria</taxon>
        <taxon>Bacillati</taxon>
        <taxon>Bacillota</taxon>
        <taxon>Bacilli</taxon>
        <taxon>Bacillales</taxon>
        <taxon>Bacillaceae</taxon>
        <taxon>Siminovitchia</taxon>
    </lineage>
</organism>
<feature type="transmembrane region" description="Helical" evidence="1">
    <location>
        <begin position="74"/>
        <end position="93"/>
    </location>
</feature>
<feature type="transmembrane region" description="Helical" evidence="1">
    <location>
        <begin position="99"/>
        <end position="124"/>
    </location>
</feature>
<comment type="caution">
    <text evidence="2">The sequence shown here is derived from an EMBL/GenBank/DDBJ whole genome shotgun (WGS) entry which is preliminary data.</text>
</comment>
<feature type="transmembrane region" description="Helical" evidence="1">
    <location>
        <begin position="41"/>
        <end position="62"/>
    </location>
</feature>
<feature type="transmembrane region" description="Helical" evidence="1">
    <location>
        <begin position="195"/>
        <end position="215"/>
    </location>
</feature>
<dbReference type="RefSeq" id="WP_077112910.1">
    <property type="nucleotide sequence ID" value="NZ_JAFBFH010000004.1"/>
</dbReference>
<feature type="transmembrane region" description="Helical" evidence="1">
    <location>
        <begin position="156"/>
        <end position="175"/>
    </location>
</feature>